<evidence type="ECO:0000256" key="5">
    <source>
        <dbReference type="SAM" id="SignalP"/>
    </source>
</evidence>
<reference evidence="7 8" key="1">
    <citation type="submission" date="2015-09" db="EMBL/GenBank/DDBJ databases">
        <title>Genome announcement of multiple Pseudomonas syringae strains.</title>
        <authorList>
            <person name="Thakur S."/>
            <person name="Wang P.W."/>
            <person name="Gong Y."/>
            <person name="Weir B.S."/>
            <person name="Guttman D.S."/>
        </authorList>
    </citation>
    <scope>NUCLEOTIDE SEQUENCE [LARGE SCALE GENOMIC DNA]</scope>
    <source>
        <strain evidence="7 8">ICMP3956</strain>
    </source>
</reference>
<dbReference type="Proteomes" id="UP000050562">
    <property type="component" value="Unassembled WGS sequence"/>
</dbReference>
<name>A0A0P9YEA3_9PSED</name>
<proteinExistence type="inferred from homology"/>
<dbReference type="PANTHER" id="PTHR33420">
    <property type="entry name" value="FIMBRIAL SUBUNIT ELFA-RELATED"/>
    <property type="match status" value="1"/>
</dbReference>
<organism evidence="7 8">
    <name type="scientific">Pseudomonas syringae pv. primulae</name>
    <dbReference type="NCBI Taxonomy" id="251707"/>
    <lineage>
        <taxon>Bacteria</taxon>
        <taxon>Pseudomonadati</taxon>
        <taxon>Pseudomonadota</taxon>
        <taxon>Gammaproteobacteria</taxon>
        <taxon>Pseudomonadales</taxon>
        <taxon>Pseudomonadaceae</taxon>
        <taxon>Pseudomonas</taxon>
    </lineage>
</organism>
<keyword evidence="4" id="KW-0281">Fimbrium</keyword>
<comment type="caution">
    <text evidence="7">The sequence shown here is derived from an EMBL/GenBank/DDBJ whole genome shotgun (WGS) entry which is preliminary data.</text>
</comment>
<dbReference type="Gene3D" id="2.60.40.1090">
    <property type="entry name" value="Fimbrial-type adhesion domain"/>
    <property type="match status" value="1"/>
</dbReference>
<dbReference type="Pfam" id="PF00419">
    <property type="entry name" value="Fimbrial"/>
    <property type="match status" value="1"/>
</dbReference>
<dbReference type="InterPro" id="IPR000259">
    <property type="entry name" value="Adhesion_dom_fimbrial"/>
</dbReference>
<dbReference type="InterPro" id="IPR050263">
    <property type="entry name" value="Bact_Fimbrial_Adh_Pro"/>
</dbReference>
<dbReference type="EMBL" id="LJRC01000228">
    <property type="protein sequence ID" value="KPY32634.1"/>
    <property type="molecule type" value="Genomic_DNA"/>
</dbReference>
<dbReference type="InterPro" id="IPR008966">
    <property type="entry name" value="Adhesion_dom_sf"/>
</dbReference>
<protein>
    <submittedName>
        <fullName evidence="7">Type I pilus biogensis protein FimA</fullName>
    </submittedName>
</protein>
<comment type="similarity">
    <text evidence="2">Belongs to the fimbrial protein family.</text>
</comment>
<comment type="subcellular location">
    <subcellularLocation>
        <location evidence="1">Fimbrium</location>
    </subcellularLocation>
</comment>
<evidence type="ECO:0000256" key="3">
    <source>
        <dbReference type="ARBA" id="ARBA00022729"/>
    </source>
</evidence>
<dbReference type="GO" id="GO:0009289">
    <property type="term" value="C:pilus"/>
    <property type="evidence" value="ECO:0007669"/>
    <property type="project" value="UniProtKB-SubCell"/>
</dbReference>
<feature type="domain" description="Fimbrial-type adhesion" evidence="6">
    <location>
        <begin position="46"/>
        <end position="199"/>
    </location>
</feature>
<evidence type="ECO:0000256" key="2">
    <source>
        <dbReference type="ARBA" id="ARBA00006671"/>
    </source>
</evidence>
<sequence length="201" mass="20837">MCSSFTKQTHQLPLKEYPMKRSLLVLPFALILNTASLSAFANTGTINFTGSITSTTCPIQIIDPVTGNPTGSLVNIGTVSASQFTVVGQEVGNRGFGLRLTPGAGCTVTAGDTAAVTFTGVKDTTGDYFAFKPVNGPAAGVVASIRDDKGALVANGKASRDFDLDVTAPTDMMFYVAHRSTSATVTAGSTEADVRFTIAIN</sequence>
<evidence type="ECO:0000256" key="4">
    <source>
        <dbReference type="ARBA" id="ARBA00023263"/>
    </source>
</evidence>
<evidence type="ECO:0000259" key="6">
    <source>
        <dbReference type="Pfam" id="PF00419"/>
    </source>
</evidence>
<dbReference type="PANTHER" id="PTHR33420:SF3">
    <property type="entry name" value="FIMBRIAL SUBUNIT ELFA"/>
    <property type="match status" value="1"/>
</dbReference>
<dbReference type="AlphaFoldDB" id="A0A0P9YEA3"/>
<dbReference type="SUPFAM" id="SSF49401">
    <property type="entry name" value="Bacterial adhesins"/>
    <property type="match status" value="1"/>
</dbReference>
<evidence type="ECO:0000313" key="8">
    <source>
        <dbReference type="Proteomes" id="UP000050562"/>
    </source>
</evidence>
<accession>A0A0P9YEA3</accession>
<dbReference type="InterPro" id="IPR036937">
    <property type="entry name" value="Adhesion_dom_fimbrial_sf"/>
</dbReference>
<evidence type="ECO:0000256" key="1">
    <source>
        <dbReference type="ARBA" id="ARBA00004561"/>
    </source>
</evidence>
<gene>
    <name evidence="7" type="ORF">ALO52_03909</name>
</gene>
<dbReference type="GO" id="GO:0043709">
    <property type="term" value="P:cell adhesion involved in single-species biofilm formation"/>
    <property type="evidence" value="ECO:0007669"/>
    <property type="project" value="TreeGrafter"/>
</dbReference>
<feature type="chain" id="PRO_5006172299" evidence="5">
    <location>
        <begin position="42"/>
        <end position="201"/>
    </location>
</feature>
<evidence type="ECO:0000313" key="7">
    <source>
        <dbReference type="EMBL" id="KPY32634.1"/>
    </source>
</evidence>
<feature type="signal peptide" evidence="5">
    <location>
        <begin position="1"/>
        <end position="41"/>
    </location>
</feature>
<dbReference type="PATRIC" id="fig|251707.3.peg.5117"/>
<keyword evidence="3 5" id="KW-0732">Signal</keyword>